<dbReference type="Gene3D" id="1.20.1530.20">
    <property type="match status" value="1"/>
</dbReference>
<feature type="transmembrane region" description="Helical" evidence="8">
    <location>
        <begin position="111"/>
        <end position="129"/>
    </location>
</feature>
<feature type="transmembrane region" description="Helical" evidence="8">
    <location>
        <begin position="301"/>
        <end position="318"/>
    </location>
</feature>
<evidence type="ECO:0000256" key="7">
    <source>
        <dbReference type="ARBA" id="ARBA00023136"/>
    </source>
</evidence>
<proteinExistence type="inferred from homology"/>
<evidence type="ECO:0000256" key="4">
    <source>
        <dbReference type="ARBA" id="ARBA00022475"/>
    </source>
</evidence>
<feature type="transmembrane region" description="Helical" evidence="8">
    <location>
        <begin position="47"/>
        <end position="67"/>
    </location>
</feature>
<evidence type="ECO:0000256" key="1">
    <source>
        <dbReference type="ARBA" id="ARBA00004651"/>
    </source>
</evidence>
<feature type="transmembrane region" description="Helical" evidence="8">
    <location>
        <begin position="324"/>
        <end position="343"/>
    </location>
</feature>
<dbReference type="PANTHER" id="PTHR36838">
    <property type="entry name" value="AUXIN EFFLUX CARRIER FAMILY PROTEIN"/>
    <property type="match status" value="1"/>
</dbReference>
<evidence type="ECO:0000256" key="3">
    <source>
        <dbReference type="ARBA" id="ARBA00022448"/>
    </source>
</evidence>
<evidence type="ECO:0000256" key="6">
    <source>
        <dbReference type="ARBA" id="ARBA00022989"/>
    </source>
</evidence>
<keyword evidence="6 8" id="KW-1133">Transmembrane helix</keyword>
<sequence length="378" mass="40593">MTDWLITRCGSEGCVAGDWMPTLEWAICSHGMLASTDLADASFWMRFGQIVSSVLGVFLIIGVGAVCRSRKWLSAEADFSLAKITANVLMPALFLDRILNDETLNSISTAWLPPLVGFGFTTLGMLAAWSAAKMIGPWIGLKSDKQQRAFSLCAGICNYGYIPLPLAQIFYPSAEVDLILHNVGVDMAMWSVGIAIISGGSKKTGDKNAASTSKMSRWIKMAIPALTSAPILAAATAVSIRVLGWDTYVPNALMKTIGILAAASIPMGLLLSGAIIIDFLKAAQWTGATPLIFFSFGFRQLLMPALMLAFASLVLTQTDMKQVMLLQAAMPSAVFPVVLTRLYHGDTTTALRVVLSTSLAGLFLIPLWMSLGAWWLGV</sequence>
<feature type="transmembrane region" description="Helical" evidence="8">
    <location>
        <begin position="222"/>
        <end position="245"/>
    </location>
</feature>
<feature type="transmembrane region" description="Helical" evidence="8">
    <location>
        <begin position="350"/>
        <end position="376"/>
    </location>
</feature>
<reference evidence="9 10" key="1">
    <citation type="submission" date="2020-08" db="EMBL/GenBank/DDBJ databases">
        <title>Genomic Encyclopedia of Type Strains, Phase III (KMG-III): the genomes of soil and plant-associated and newly described type strains.</title>
        <authorList>
            <person name="Whitman W."/>
        </authorList>
    </citation>
    <scope>NUCLEOTIDE SEQUENCE [LARGE SCALE GENOMIC DNA]</scope>
    <source>
        <strain evidence="9 10">CECT 8075</strain>
    </source>
</reference>
<accession>A0A7W5DUK7</accession>
<evidence type="ECO:0000256" key="5">
    <source>
        <dbReference type="ARBA" id="ARBA00022692"/>
    </source>
</evidence>
<feature type="transmembrane region" description="Helical" evidence="8">
    <location>
        <begin position="183"/>
        <end position="201"/>
    </location>
</feature>
<keyword evidence="10" id="KW-1185">Reference proteome</keyword>
<keyword evidence="5 8" id="KW-0812">Transmembrane</keyword>
<evidence type="ECO:0008006" key="11">
    <source>
        <dbReference type="Google" id="ProtNLM"/>
    </source>
</evidence>
<comment type="caution">
    <text evidence="9">The sequence shown here is derived from an EMBL/GenBank/DDBJ whole genome shotgun (WGS) entry which is preliminary data.</text>
</comment>
<dbReference type="AlphaFoldDB" id="A0A7W5DUK7"/>
<protein>
    <recommendedName>
        <fullName evidence="11">Malate permease</fullName>
    </recommendedName>
</protein>
<evidence type="ECO:0000313" key="10">
    <source>
        <dbReference type="Proteomes" id="UP000536179"/>
    </source>
</evidence>
<dbReference type="InterPro" id="IPR038770">
    <property type="entry name" value="Na+/solute_symporter_sf"/>
</dbReference>
<dbReference type="PANTHER" id="PTHR36838:SF1">
    <property type="entry name" value="SLR1864 PROTEIN"/>
    <property type="match status" value="1"/>
</dbReference>
<keyword evidence="7 8" id="KW-0472">Membrane</keyword>
<feature type="transmembrane region" description="Helical" evidence="8">
    <location>
        <begin position="79"/>
        <end position="99"/>
    </location>
</feature>
<evidence type="ECO:0000313" key="9">
    <source>
        <dbReference type="EMBL" id="MBB3204841.1"/>
    </source>
</evidence>
<feature type="transmembrane region" description="Helical" evidence="8">
    <location>
        <begin position="257"/>
        <end position="280"/>
    </location>
</feature>
<dbReference type="Proteomes" id="UP000536179">
    <property type="component" value="Unassembled WGS sequence"/>
</dbReference>
<keyword evidence="4" id="KW-1003">Cell membrane</keyword>
<dbReference type="Pfam" id="PF03547">
    <property type="entry name" value="Mem_trans"/>
    <property type="match status" value="1"/>
</dbReference>
<feature type="transmembrane region" description="Helical" evidence="8">
    <location>
        <begin position="149"/>
        <end position="171"/>
    </location>
</feature>
<comment type="subcellular location">
    <subcellularLocation>
        <location evidence="1">Cell membrane</location>
        <topology evidence="1">Multi-pass membrane protein</topology>
    </subcellularLocation>
</comment>
<dbReference type="InterPro" id="IPR004776">
    <property type="entry name" value="Mem_transp_PIN-like"/>
</dbReference>
<dbReference type="GO" id="GO:0055085">
    <property type="term" value="P:transmembrane transport"/>
    <property type="evidence" value="ECO:0007669"/>
    <property type="project" value="InterPro"/>
</dbReference>
<name>A0A7W5DUK7_9BACT</name>
<keyword evidence="3" id="KW-0813">Transport</keyword>
<dbReference type="EMBL" id="JACHXU010000002">
    <property type="protein sequence ID" value="MBB3204841.1"/>
    <property type="molecule type" value="Genomic_DNA"/>
</dbReference>
<evidence type="ECO:0000256" key="8">
    <source>
        <dbReference type="SAM" id="Phobius"/>
    </source>
</evidence>
<dbReference type="GO" id="GO:0005886">
    <property type="term" value="C:plasma membrane"/>
    <property type="evidence" value="ECO:0007669"/>
    <property type="project" value="UniProtKB-SubCell"/>
</dbReference>
<gene>
    <name evidence="9" type="ORF">FHS27_000608</name>
</gene>
<comment type="similarity">
    <text evidence="2">Belongs to the auxin efflux carrier (TC 2.A.69) family.</text>
</comment>
<organism evidence="9 10">
    <name type="scientific">Aporhodopirellula rubra</name>
    <dbReference type="NCBI Taxonomy" id="980271"/>
    <lineage>
        <taxon>Bacteria</taxon>
        <taxon>Pseudomonadati</taxon>
        <taxon>Planctomycetota</taxon>
        <taxon>Planctomycetia</taxon>
        <taxon>Pirellulales</taxon>
        <taxon>Pirellulaceae</taxon>
        <taxon>Aporhodopirellula</taxon>
    </lineage>
</organism>
<evidence type="ECO:0000256" key="2">
    <source>
        <dbReference type="ARBA" id="ARBA00010145"/>
    </source>
</evidence>